<evidence type="ECO:0000256" key="1">
    <source>
        <dbReference type="SAM" id="Phobius"/>
    </source>
</evidence>
<keyword evidence="4" id="KW-1185">Reference proteome</keyword>
<dbReference type="Pfam" id="PF13828">
    <property type="entry name" value="DUF4190"/>
    <property type="match status" value="1"/>
</dbReference>
<evidence type="ECO:0000313" key="4">
    <source>
        <dbReference type="Proteomes" id="UP000184423"/>
    </source>
</evidence>
<dbReference type="InterPro" id="IPR025241">
    <property type="entry name" value="DUF4190"/>
</dbReference>
<dbReference type="Proteomes" id="UP000184423">
    <property type="component" value="Unassembled WGS sequence"/>
</dbReference>
<keyword evidence="1" id="KW-1133">Transmembrane helix</keyword>
<name>A0A1M4V6L2_9CLOT</name>
<reference evidence="4" key="1">
    <citation type="submission" date="2016-11" db="EMBL/GenBank/DDBJ databases">
        <authorList>
            <person name="Varghese N."/>
            <person name="Submissions S."/>
        </authorList>
    </citation>
    <scope>NUCLEOTIDE SEQUENCE [LARGE SCALE GENOMIC DNA]</scope>
    <source>
        <strain evidence="4">DSM 10124</strain>
    </source>
</reference>
<proteinExistence type="predicted"/>
<sequence length="92" mass="9393">MKNDGLAIASMVLGIVSLVMLFFPILGWLAIVTAVVGLILGINAKNRIKANPQELGGMGMANAGVVMNIVALALIVLGMIACGALIGTMSQI</sequence>
<keyword evidence="1" id="KW-0472">Membrane</keyword>
<organism evidence="3 4">
    <name type="scientific">Caloramator proteoclasticus DSM 10124</name>
    <dbReference type="NCBI Taxonomy" id="1121262"/>
    <lineage>
        <taxon>Bacteria</taxon>
        <taxon>Bacillati</taxon>
        <taxon>Bacillota</taxon>
        <taxon>Clostridia</taxon>
        <taxon>Eubacteriales</taxon>
        <taxon>Clostridiaceae</taxon>
        <taxon>Caloramator</taxon>
    </lineage>
</organism>
<protein>
    <recommendedName>
        <fullName evidence="2">DUF4190 domain-containing protein</fullName>
    </recommendedName>
</protein>
<evidence type="ECO:0000313" key="3">
    <source>
        <dbReference type="EMBL" id="SHE64604.1"/>
    </source>
</evidence>
<feature type="transmembrane region" description="Helical" evidence="1">
    <location>
        <begin position="63"/>
        <end position="86"/>
    </location>
</feature>
<gene>
    <name evidence="3" type="ORF">SAMN02746091_00826</name>
</gene>
<dbReference type="EMBL" id="FQVG01000010">
    <property type="protein sequence ID" value="SHE64604.1"/>
    <property type="molecule type" value="Genomic_DNA"/>
</dbReference>
<dbReference type="RefSeq" id="WP_084106497.1">
    <property type="nucleotide sequence ID" value="NZ_FQVG01000010.1"/>
</dbReference>
<feature type="domain" description="DUF4190" evidence="2">
    <location>
        <begin position="6"/>
        <end position="77"/>
    </location>
</feature>
<accession>A0A1M4V6L2</accession>
<keyword evidence="1" id="KW-0812">Transmembrane</keyword>
<evidence type="ECO:0000259" key="2">
    <source>
        <dbReference type="Pfam" id="PF13828"/>
    </source>
</evidence>
<dbReference type="AlphaFoldDB" id="A0A1M4V6L2"/>
<feature type="transmembrane region" description="Helical" evidence="1">
    <location>
        <begin position="12"/>
        <end position="42"/>
    </location>
</feature>